<evidence type="ECO:0000256" key="16">
    <source>
        <dbReference type="ARBA" id="ARBA00023136"/>
    </source>
</evidence>
<keyword evidence="16 18" id="KW-0472">Membrane</keyword>
<comment type="catalytic activity">
    <reaction evidence="1">
        <text>ATP + protein L-histidine = ADP + protein N-phospho-L-histidine.</text>
        <dbReference type="EC" id="2.7.13.3"/>
    </reaction>
</comment>
<evidence type="ECO:0000256" key="12">
    <source>
        <dbReference type="ARBA" id="ARBA00022777"/>
    </source>
</evidence>
<dbReference type="InterPro" id="IPR036097">
    <property type="entry name" value="HisK_dim/P_sf"/>
</dbReference>
<dbReference type="GO" id="GO:0006817">
    <property type="term" value="P:phosphate ion transport"/>
    <property type="evidence" value="ECO:0007669"/>
    <property type="project" value="UniProtKB-KW"/>
</dbReference>
<dbReference type="InterPro" id="IPR003594">
    <property type="entry name" value="HATPase_dom"/>
</dbReference>
<dbReference type="Pfam" id="PF02518">
    <property type="entry name" value="HATPase_c"/>
    <property type="match status" value="1"/>
</dbReference>
<keyword evidence="9 20" id="KW-0808">Transferase</keyword>
<evidence type="ECO:0000256" key="17">
    <source>
        <dbReference type="ARBA" id="ARBA00025207"/>
    </source>
</evidence>
<dbReference type="PANTHER" id="PTHR45453:SF1">
    <property type="entry name" value="PHOSPHATE REGULON SENSOR PROTEIN PHOR"/>
    <property type="match status" value="1"/>
</dbReference>
<dbReference type="SMART" id="SM00388">
    <property type="entry name" value="HisKA"/>
    <property type="match status" value="1"/>
</dbReference>
<evidence type="ECO:0000256" key="3">
    <source>
        <dbReference type="ARBA" id="ARBA00012438"/>
    </source>
</evidence>
<reference evidence="20 21" key="1">
    <citation type="journal article" date="2010" name="Stand. Genomic Sci.">
        <title>Complete genome sequence of Ferrimonas balearica type strain (PAT).</title>
        <authorList>
            <person name="Nolan M."/>
            <person name="Sikorski J."/>
            <person name="Davenport K."/>
            <person name="Lucas S."/>
            <person name="Glavina Del Rio T."/>
            <person name="Tice H."/>
            <person name="Cheng J."/>
            <person name="Goodwin L."/>
            <person name="Pitluck S."/>
            <person name="Liolios K."/>
            <person name="Ivanova N."/>
            <person name="Mavromatis K."/>
            <person name="Ovchinnikova G."/>
            <person name="Pati A."/>
            <person name="Chen A."/>
            <person name="Palaniappan K."/>
            <person name="Land M."/>
            <person name="Hauser L."/>
            <person name="Chang Y."/>
            <person name="Jeffries C."/>
            <person name="Tapia R."/>
            <person name="Brettin T."/>
            <person name="Detter J."/>
            <person name="Han C."/>
            <person name="Yasawong M."/>
            <person name="Rohde M."/>
            <person name="Tindall B."/>
            <person name="Goker M."/>
            <person name="Woyke T."/>
            <person name="Bristow J."/>
            <person name="Eisen J."/>
            <person name="Markowitz V."/>
            <person name="Hugenholtz P."/>
            <person name="Kyrpides N."/>
            <person name="Klenk H."/>
            <person name="Lapidus A."/>
        </authorList>
    </citation>
    <scope>NUCLEOTIDE SEQUENCE [LARGE SCALE GENOMIC DNA]</scope>
    <source>
        <strain evidence="21">DSM 9799 / CCM 4581 / KCTC 23876 / PAT</strain>
    </source>
</reference>
<keyword evidence="12 20" id="KW-0418">Kinase</keyword>
<dbReference type="CDD" id="cd00130">
    <property type="entry name" value="PAS"/>
    <property type="match status" value="1"/>
</dbReference>
<dbReference type="InterPro" id="IPR035965">
    <property type="entry name" value="PAS-like_dom_sf"/>
</dbReference>
<evidence type="ECO:0000256" key="8">
    <source>
        <dbReference type="ARBA" id="ARBA00022592"/>
    </source>
</evidence>
<dbReference type="InterPro" id="IPR000014">
    <property type="entry name" value="PAS"/>
</dbReference>
<feature type="transmembrane region" description="Helical" evidence="18">
    <location>
        <begin position="20"/>
        <end position="45"/>
    </location>
</feature>
<feature type="domain" description="Histidine kinase" evidence="19">
    <location>
        <begin position="212"/>
        <end position="427"/>
    </location>
</feature>
<evidence type="ECO:0000256" key="4">
    <source>
        <dbReference type="ARBA" id="ARBA00019665"/>
    </source>
</evidence>
<sequence length="433" mass="49802">MFESYSGYRLLLKLVMWMAPWALLGLLVDQLALCLLIGSWLLLFWHYRHLNKLAHWLWHDRRLTPPHGSGSWEPIFNGIYRLQGKNRRRRAQLARLLSRFREGAEALPDAAMVLGPEGQILWSNQLAEHILGIRWPQDAGNRIHNLLRHPRFVKYWNKRRFSEPLELVSPVNDSWLLEVRIMAYGDSQRLLVARDVTRLRQLEQMRRDFVANVSHELKTPLTVLQGYVEMMQMTCDPESMQGRQFKAMEEQSVRMKTLIDRLLTLSRIESSTDLDLERPVDIPALMSTIQQEGETLAAGSHQLVFEVDPELKVYGDEMQLHSACANLVQNAIRYTPPGGEIRVSWRRNGERARFEVQDQGEGIAPEHLPRLTERFYRVDKARSRDTGGSGLGLAIVKHALNHHNSQLEISSVVGQGSRFAFELPATLVVQKAS</sequence>
<dbReference type="HOGENOM" id="CLU_000445_89_2_6"/>
<evidence type="ECO:0000256" key="13">
    <source>
        <dbReference type="ARBA" id="ARBA00022840"/>
    </source>
</evidence>
<dbReference type="InterPro" id="IPR050351">
    <property type="entry name" value="BphY/WalK/GraS-like"/>
</dbReference>
<dbReference type="Proteomes" id="UP000006683">
    <property type="component" value="Chromosome"/>
</dbReference>
<dbReference type="PROSITE" id="PS50109">
    <property type="entry name" value="HIS_KIN"/>
    <property type="match status" value="1"/>
</dbReference>
<protein>
    <recommendedName>
        <fullName evidence="4">Phosphate regulon sensor protein PhoR</fullName>
        <ecNumber evidence="3">2.7.13.3</ecNumber>
    </recommendedName>
</protein>
<keyword evidence="13" id="KW-0067">ATP-binding</keyword>
<dbReference type="EMBL" id="CP002209">
    <property type="protein sequence ID" value="ADN77000.1"/>
    <property type="molecule type" value="Genomic_DNA"/>
</dbReference>
<name>E1SS68_FERBD</name>
<dbReference type="NCBIfam" id="TIGR02966">
    <property type="entry name" value="phoR_proteo"/>
    <property type="match status" value="1"/>
</dbReference>
<organism evidence="20 21">
    <name type="scientific">Ferrimonas balearica (strain DSM 9799 / CCM 4581 / KCTC 23876 / PAT)</name>
    <dbReference type="NCBI Taxonomy" id="550540"/>
    <lineage>
        <taxon>Bacteria</taxon>
        <taxon>Pseudomonadati</taxon>
        <taxon>Pseudomonadota</taxon>
        <taxon>Gammaproteobacteria</taxon>
        <taxon>Alteromonadales</taxon>
        <taxon>Ferrimonadaceae</taxon>
        <taxon>Ferrimonas</taxon>
    </lineage>
</organism>
<dbReference type="AlphaFoldDB" id="E1SS68"/>
<keyword evidence="11" id="KW-0547">Nucleotide-binding</keyword>
<keyword evidence="15" id="KW-0902">Two-component regulatory system</keyword>
<comment type="subcellular location">
    <subcellularLocation>
        <location evidence="2">Cell membrane</location>
    </subcellularLocation>
</comment>
<evidence type="ECO:0000256" key="18">
    <source>
        <dbReference type="SAM" id="Phobius"/>
    </source>
</evidence>
<evidence type="ECO:0000256" key="2">
    <source>
        <dbReference type="ARBA" id="ARBA00004236"/>
    </source>
</evidence>
<accession>E1SS68</accession>
<keyword evidence="8" id="KW-0592">Phosphate transport</keyword>
<dbReference type="Gene3D" id="1.10.287.130">
    <property type="match status" value="1"/>
</dbReference>
<dbReference type="InterPro" id="IPR036890">
    <property type="entry name" value="HATPase_C_sf"/>
</dbReference>
<dbReference type="InterPro" id="IPR003661">
    <property type="entry name" value="HisK_dim/P_dom"/>
</dbReference>
<dbReference type="SUPFAM" id="SSF55874">
    <property type="entry name" value="ATPase domain of HSP90 chaperone/DNA topoisomerase II/histidine kinase"/>
    <property type="match status" value="1"/>
</dbReference>
<dbReference type="Gene3D" id="3.30.450.20">
    <property type="entry name" value="PAS domain"/>
    <property type="match status" value="1"/>
</dbReference>
<evidence type="ECO:0000256" key="11">
    <source>
        <dbReference type="ARBA" id="ARBA00022741"/>
    </source>
</evidence>
<keyword evidence="14 18" id="KW-1133">Transmembrane helix</keyword>
<keyword evidence="7" id="KW-0597">Phosphoprotein</keyword>
<evidence type="ECO:0000256" key="10">
    <source>
        <dbReference type="ARBA" id="ARBA00022692"/>
    </source>
</evidence>
<keyword evidence="21" id="KW-1185">Reference proteome</keyword>
<dbReference type="SUPFAM" id="SSF47384">
    <property type="entry name" value="Homodimeric domain of signal transducing histidine kinase"/>
    <property type="match status" value="1"/>
</dbReference>
<evidence type="ECO:0000259" key="19">
    <source>
        <dbReference type="PROSITE" id="PS50109"/>
    </source>
</evidence>
<dbReference type="GO" id="GO:0005886">
    <property type="term" value="C:plasma membrane"/>
    <property type="evidence" value="ECO:0007669"/>
    <property type="project" value="UniProtKB-SubCell"/>
</dbReference>
<dbReference type="PRINTS" id="PR00344">
    <property type="entry name" value="BCTRLSENSOR"/>
</dbReference>
<keyword evidence="6" id="KW-1003">Cell membrane</keyword>
<dbReference type="SMART" id="SM00387">
    <property type="entry name" value="HATPase_c"/>
    <property type="match status" value="1"/>
</dbReference>
<evidence type="ECO:0000256" key="5">
    <source>
        <dbReference type="ARBA" id="ARBA00022448"/>
    </source>
</evidence>
<dbReference type="InterPro" id="IPR021766">
    <property type="entry name" value="PhoR_N"/>
</dbReference>
<dbReference type="RefSeq" id="WP_013346306.1">
    <property type="nucleotide sequence ID" value="NC_014541.1"/>
</dbReference>
<dbReference type="GO" id="GO:0000155">
    <property type="term" value="F:phosphorelay sensor kinase activity"/>
    <property type="evidence" value="ECO:0007669"/>
    <property type="project" value="InterPro"/>
</dbReference>
<keyword evidence="5" id="KW-0813">Transport</keyword>
<dbReference type="InterPro" id="IPR014310">
    <property type="entry name" value="Sig_transdc_His_kinase_PhoR"/>
</dbReference>
<dbReference type="KEGG" id="fbl:Fbal_2798"/>
<proteinExistence type="predicted"/>
<keyword evidence="10 18" id="KW-0812">Transmembrane</keyword>
<evidence type="ECO:0000256" key="14">
    <source>
        <dbReference type="ARBA" id="ARBA00022989"/>
    </source>
</evidence>
<dbReference type="GeneID" id="67183017"/>
<dbReference type="OrthoDB" id="9813151at2"/>
<evidence type="ECO:0000313" key="21">
    <source>
        <dbReference type="Proteomes" id="UP000006683"/>
    </source>
</evidence>
<evidence type="ECO:0000256" key="7">
    <source>
        <dbReference type="ARBA" id="ARBA00022553"/>
    </source>
</evidence>
<dbReference type="GO" id="GO:0016036">
    <property type="term" value="P:cellular response to phosphate starvation"/>
    <property type="evidence" value="ECO:0007669"/>
    <property type="project" value="TreeGrafter"/>
</dbReference>
<comment type="function">
    <text evidence="17">Member of the two-component regulatory system PhoR/PhoB involved in the phosphate regulon genes expression. PhoR may function as a membrane-associated protein kinase that phosphorylates PhoB in response to environmental signals.</text>
</comment>
<gene>
    <name evidence="20" type="ordered locus">Fbal_2798</name>
</gene>
<dbReference type="Pfam" id="PF00512">
    <property type="entry name" value="HisKA"/>
    <property type="match status" value="1"/>
</dbReference>
<evidence type="ECO:0000256" key="15">
    <source>
        <dbReference type="ARBA" id="ARBA00023012"/>
    </source>
</evidence>
<evidence type="ECO:0000256" key="1">
    <source>
        <dbReference type="ARBA" id="ARBA00000085"/>
    </source>
</evidence>
<dbReference type="STRING" id="550540.Fbal_2798"/>
<dbReference type="InterPro" id="IPR004358">
    <property type="entry name" value="Sig_transdc_His_kin-like_C"/>
</dbReference>
<dbReference type="NCBIfam" id="NF008235">
    <property type="entry name" value="PRK11006.1"/>
    <property type="match status" value="1"/>
</dbReference>
<dbReference type="GO" id="GO:0004721">
    <property type="term" value="F:phosphoprotein phosphatase activity"/>
    <property type="evidence" value="ECO:0007669"/>
    <property type="project" value="InterPro"/>
</dbReference>
<dbReference type="EC" id="2.7.13.3" evidence="3"/>
<dbReference type="SUPFAM" id="SSF55785">
    <property type="entry name" value="PYP-like sensor domain (PAS domain)"/>
    <property type="match status" value="1"/>
</dbReference>
<evidence type="ECO:0000256" key="9">
    <source>
        <dbReference type="ARBA" id="ARBA00022679"/>
    </source>
</evidence>
<dbReference type="Pfam" id="PF11808">
    <property type="entry name" value="PhoR"/>
    <property type="match status" value="1"/>
</dbReference>
<dbReference type="InterPro" id="IPR005467">
    <property type="entry name" value="His_kinase_dom"/>
</dbReference>
<evidence type="ECO:0000313" key="20">
    <source>
        <dbReference type="EMBL" id="ADN77000.1"/>
    </source>
</evidence>
<dbReference type="eggNOG" id="COG5002">
    <property type="taxonomic scope" value="Bacteria"/>
</dbReference>
<dbReference type="CDD" id="cd00082">
    <property type="entry name" value="HisKA"/>
    <property type="match status" value="1"/>
</dbReference>
<dbReference type="PANTHER" id="PTHR45453">
    <property type="entry name" value="PHOSPHATE REGULON SENSOR PROTEIN PHOR"/>
    <property type="match status" value="1"/>
</dbReference>
<evidence type="ECO:0000256" key="6">
    <source>
        <dbReference type="ARBA" id="ARBA00022475"/>
    </source>
</evidence>
<dbReference type="FunFam" id="1.10.287.130:FF:000008">
    <property type="entry name" value="Two-component sensor histidine kinase"/>
    <property type="match status" value="1"/>
</dbReference>
<dbReference type="Gene3D" id="3.30.565.10">
    <property type="entry name" value="Histidine kinase-like ATPase, C-terminal domain"/>
    <property type="match status" value="1"/>
</dbReference>
<dbReference type="GO" id="GO:0005524">
    <property type="term" value="F:ATP binding"/>
    <property type="evidence" value="ECO:0007669"/>
    <property type="project" value="UniProtKB-KW"/>
</dbReference>
<dbReference type="FunFam" id="3.30.565.10:FF:000032">
    <property type="entry name" value="Phosphate regulon sensor histidine kinase PhoR"/>
    <property type="match status" value="1"/>
</dbReference>